<organism evidence="8 9">
    <name type="scientific">candidate division KSB3 bacterium</name>
    <dbReference type="NCBI Taxonomy" id="2044937"/>
    <lineage>
        <taxon>Bacteria</taxon>
        <taxon>candidate division KSB3</taxon>
    </lineage>
</organism>
<dbReference type="Pfam" id="PF00672">
    <property type="entry name" value="HAMP"/>
    <property type="match status" value="1"/>
</dbReference>
<keyword evidence="1 3" id="KW-0807">Transducer</keyword>
<dbReference type="GO" id="GO:0006935">
    <property type="term" value="P:chemotaxis"/>
    <property type="evidence" value="ECO:0007669"/>
    <property type="project" value="UniProtKB-ARBA"/>
</dbReference>
<reference evidence="8" key="1">
    <citation type="submission" date="2019-11" db="EMBL/GenBank/DDBJ databases">
        <title>Microbial mats filling the niche in hypersaline microbial mats.</title>
        <authorList>
            <person name="Wong H.L."/>
            <person name="Macleod F.I."/>
            <person name="White R.A. III"/>
            <person name="Burns B.P."/>
        </authorList>
    </citation>
    <scope>NUCLEOTIDE SEQUENCE</scope>
    <source>
        <strain evidence="8">Rbin_158</strain>
    </source>
</reference>
<feature type="compositionally biased region" description="Acidic residues" evidence="4">
    <location>
        <begin position="642"/>
        <end position="657"/>
    </location>
</feature>
<dbReference type="FunFam" id="1.10.287.950:FF:000001">
    <property type="entry name" value="Methyl-accepting chemotaxis sensory transducer"/>
    <property type="match status" value="1"/>
</dbReference>
<dbReference type="SMART" id="SM00283">
    <property type="entry name" value="MA"/>
    <property type="match status" value="1"/>
</dbReference>
<evidence type="ECO:0000256" key="4">
    <source>
        <dbReference type="SAM" id="MobiDB-lite"/>
    </source>
</evidence>
<dbReference type="Pfam" id="PF00015">
    <property type="entry name" value="MCPsignal"/>
    <property type="match status" value="1"/>
</dbReference>
<feature type="domain" description="HAMP" evidence="7">
    <location>
        <begin position="270"/>
        <end position="321"/>
    </location>
</feature>
<dbReference type="SMART" id="SM00304">
    <property type="entry name" value="HAMP"/>
    <property type="match status" value="2"/>
</dbReference>
<dbReference type="InterPro" id="IPR004089">
    <property type="entry name" value="MCPsignal_dom"/>
</dbReference>
<accession>A0A9D5JTA1</accession>
<feature type="domain" description="HAMP" evidence="7">
    <location>
        <begin position="212"/>
        <end position="264"/>
    </location>
</feature>
<dbReference type="PROSITE" id="PS50885">
    <property type="entry name" value="HAMP"/>
    <property type="match status" value="2"/>
</dbReference>
<dbReference type="InterPro" id="IPR003660">
    <property type="entry name" value="HAMP_dom"/>
</dbReference>
<evidence type="ECO:0000259" key="6">
    <source>
        <dbReference type="PROSITE" id="PS50111"/>
    </source>
</evidence>
<evidence type="ECO:0000256" key="2">
    <source>
        <dbReference type="ARBA" id="ARBA00029447"/>
    </source>
</evidence>
<keyword evidence="5" id="KW-0812">Transmembrane</keyword>
<name>A0A9D5JTA1_9BACT</name>
<keyword evidence="5" id="KW-1133">Transmembrane helix</keyword>
<dbReference type="PANTHER" id="PTHR32089">
    <property type="entry name" value="METHYL-ACCEPTING CHEMOTAXIS PROTEIN MCPB"/>
    <property type="match status" value="1"/>
</dbReference>
<feature type="transmembrane region" description="Helical" evidence="5">
    <location>
        <begin position="184"/>
        <end position="206"/>
    </location>
</feature>
<keyword evidence="5" id="KW-0472">Membrane</keyword>
<dbReference type="Gene3D" id="6.10.340.10">
    <property type="match status" value="1"/>
</dbReference>
<dbReference type="EMBL" id="WJJP01000132">
    <property type="protein sequence ID" value="MBD3323780.1"/>
    <property type="molecule type" value="Genomic_DNA"/>
</dbReference>
<evidence type="ECO:0000259" key="7">
    <source>
        <dbReference type="PROSITE" id="PS50885"/>
    </source>
</evidence>
<evidence type="ECO:0000256" key="3">
    <source>
        <dbReference type="PROSITE-ProRule" id="PRU00284"/>
    </source>
</evidence>
<dbReference type="CDD" id="cd06225">
    <property type="entry name" value="HAMP"/>
    <property type="match status" value="2"/>
</dbReference>
<feature type="region of interest" description="Disordered" evidence="4">
    <location>
        <begin position="600"/>
        <end position="663"/>
    </location>
</feature>
<protein>
    <submittedName>
        <fullName evidence="8">HAMP domain-containing protein</fullName>
    </submittedName>
</protein>
<evidence type="ECO:0000256" key="5">
    <source>
        <dbReference type="SAM" id="Phobius"/>
    </source>
</evidence>
<dbReference type="Gene3D" id="1.10.287.950">
    <property type="entry name" value="Methyl-accepting chemotaxis protein"/>
    <property type="match status" value="1"/>
</dbReference>
<dbReference type="AlphaFoldDB" id="A0A9D5JTA1"/>
<evidence type="ECO:0000313" key="8">
    <source>
        <dbReference type="EMBL" id="MBD3323780.1"/>
    </source>
</evidence>
<comment type="caution">
    <text evidence="8">The sequence shown here is derived from an EMBL/GenBank/DDBJ whole genome shotgun (WGS) entry which is preliminary data.</text>
</comment>
<comment type="similarity">
    <text evidence="2">Belongs to the methyl-accepting chemotaxis (MCP) protein family.</text>
</comment>
<proteinExistence type="inferred from homology"/>
<dbReference type="SUPFAM" id="SSF158472">
    <property type="entry name" value="HAMP domain-like"/>
    <property type="match status" value="1"/>
</dbReference>
<dbReference type="CDD" id="cd11386">
    <property type="entry name" value="MCP_signal"/>
    <property type="match status" value="1"/>
</dbReference>
<dbReference type="Proteomes" id="UP000649604">
    <property type="component" value="Unassembled WGS sequence"/>
</dbReference>
<evidence type="ECO:0000256" key="1">
    <source>
        <dbReference type="ARBA" id="ARBA00023224"/>
    </source>
</evidence>
<feature type="domain" description="Methyl-accepting transducer" evidence="6">
    <location>
        <begin position="326"/>
        <end position="562"/>
    </location>
</feature>
<gene>
    <name evidence="8" type="ORF">GF339_04295</name>
</gene>
<feature type="compositionally biased region" description="Pro residues" evidence="4">
    <location>
        <begin position="618"/>
        <end position="627"/>
    </location>
</feature>
<dbReference type="GO" id="GO:0007165">
    <property type="term" value="P:signal transduction"/>
    <property type="evidence" value="ECO:0007669"/>
    <property type="project" value="UniProtKB-KW"/>
</dbReference>
<feature type="transmembrane region" description="Helical" evidence="5">
    <location>
        <begin position="21"/>
        <end position="45"/>
    </location>
</feature>
<dbReference type="PROSITE" id="PS50111">
    <property type="entry name" value="CHEMOTAXIS_TRANSDUC_2"/>
    <property type="match status" value="1"/>
</dbReference>
<dbReference type="SUPFAM" id="SSF58104">
    <property type="entry name" value="Methyl-accepting chemotaxis protein (MCP) signaling domain"/>
    <property type="match status" value="1"/>
</dbReference>
<feature type="compositionally biased region" description="Low complexity" evidence="4">
    <location>
        <begin position="601"/>
        <end position="617"/>
    </location>
</feature>
<dbReference type="GO" id="GO:0016020">
    <property type="term" value="C:membrane"/>
    <property type="evidence" value="ECO:0007669"/>
    <property type="project" value="InterPro"/>
</dbReference>
<evidence type="ECO:0000313" key="9">
    <source>
        <dbReference type="Proteomes" id="UP000649604"/>
    </source>
</evidence>
<dbReference type="PANTHER" id="PTHR32089:SF112">
    <property type="entry name" value="LYSOZYME-LIKE PROTEIN-RELATED"/>
    <property type="match status" value="1"/>
</dbReference>
<sequence>MMNQEQEQGLLAPERFHFVKSLWFILLMITISLVLVAVLASWGYLQTSNAQIFSSELQERGHIIAKLIRSFKLPTHYEQGDYDRIQEILQFTRRLDRSILYLFVKDLDGNVVAQIPDNIVTSQTSAGRLEALNPIPSGSGVAHQQVRLSTENADTTIMDTAIALLPMQHAELHIGIRIEQRPSFYSSAGGIAIILLLTCGLGALIIRRLISAQISKHIDQLVQYIKQIAQGNMNSPLALSANNEMRALGESLQDMVEQLKGMVQTEADINRMQGQIMNMLSTVSAAADGNLTVEAEVTADALGSLADAFNMMVASLASLVAQVRGAATDMSSATNAILASSAQMIKGAEEQQNHINNITSAVDEIAVSMQQVANNAEAAARASQQATEAAQKGENSVEETIRGMHRIRNTVQVTSKKIKSLGDRSIEIGEIVTTIDDIARQTTILALNAAIEAARAGEHGRGFGVVAEEVRKLAERSSKATQDIGDLIKGIQAETNEAVRTMEEGTREVEEGTRLADLAGSSLKEIDKSVGQVADLIQEISLAAKQQARGTDGVVRSMETIADITNLHGEGVRKTTETIEQLATLSDRLTEAIGNFKIAESDSSSDISKRMSLSSPPQAQPQSPPIMPFSAHHPPPDLSEFSPDEDEEDEDELITEEDFFKTS</sequence>